<evidence type="ECO:0000313" key="3">
    <source>
        <dbReference type="Proteomes" id="UP000002051"/>
    </source>
</evidence>
<keyword evidence="3" id="KW-1185">Reference proteome</keyword>
<sequence length="155" mass="17965">MTRQKWPLHWGCPKRDVVRWLTGCFLGTSRHAILHSNETFLRTLLDRVFSRYLIIFGSSRGLWELGRTRDTGLKQTSNKKVRPRETQERDFVLKKILSFQPDSRSKWTPNSEGSCAMNFTTMDGDKLALPMNAGVVKKYSVKYKRSISRKPEKAA</sequence>
<dbReference type="EMBL" id="CM001219">
    <property type="protein sequence ID" value="KEH33420.1"/>
    <property type="molecule type" value="Genomic_DNA"/>
</dbReference>
<reference evidence="2" key="3">
    <citation type="submission" date="2015-04" db="UniProtKB">
        <authorList>
            <consortium name="EnsemblPlants"/>
        </authorList>
    </citation>
    <scope>IDENTIFICATION</scope>
    <source>
        <strain evidence="2">cv. Jemalong A17</strain>
    </source>
</reference>
<dbReference type="EnsemblPlants" id="KEH33420">
    <property type="protein sequence ID" value="KEH33420"/>
    <property type="gene ID" value="MTR_3g035335"/>
</dbReference>
<dbReference type="AlphaFoldDB" id="A0A072V5H2"/>
<name>A0A072V5H2_MEDTR</name>
<dbReference type="Proteomes" id="UP000002051">
    <property type="component" value="Chromosome 3"/>
</dbReference>
<proteinExistence type="predicted"/>
<organism evidence="1 3">
    <name type="scientific">Medicago truncatula</name>
    <name type="common">Barrel medic</name>
    <name type="synonym">Medicago tribuloides</name>
    <dbReference type="NCBI Taxonomy" id="3880"/>
    <lineage>
        <taxon>Eukaryota</taxon>
        <taxon>Viridiplantae</taxon>
        <taxon>Streptophyta</taxon>
        <taxon>Embryophyta</taxon>
        <taxon>Tracheophyta</taxon>
        <taxon>Spermatophyta</taxon>
        <taxon>Magnoliopsida</taxon>
        <taxon>eudicotyledons</taxon>
        <taxon>Gunneridae</taxon>
        <taxon>Pentapetalae</taxon>
        <taxon>rosids</taxon>
        <taxon>fabids</taxon>
        <taxon>Fabales</taxon>
        <taxon>Fabaceae</taxon>
        <taxon>Papilionoideae</taxon>
        <taxon>50 kb inversion clade</taxon>
        <taxon>NPAAA clade</taxon>
        <taxon>Hologalegina</taxon>
        <taxon>IRL clade</taxon>
        <taxon>Trifolieae</taxon>
        <taxon>Medicago</taxon>
    </lineage>
</organism>
<protein>
    <submittedName>
        <fullName evidence="1 2">Uncharacterized protein</fullName>
    </submittedName>
</protein>
<reference evidence="1 3" key="2">
    <citation type="journal article" date="2014" name="BMC Genomics">
        <title>An improved genome release (version Mt4.0) for the model legume Medicago truncatula.</title>
        <authorList>
            <person name="Tang H."/>
            <person name="Krishnakumar V."/>
            <person name="Bidwell S."/>
            <person name="Rosen B."/>
            <person name="Chan A."/>
            <person name="Zhou S."/>
            <person name="Gentzbittel L."/>
            <person name="Childs K.L."/>
            <person name="Yandell M."/>
            <person name="Gundlach H."/>
            <person name="Mayer K.F."/>
            <person name="Schwartz D.C."/>
            <person name="Town C.D."/>
        </authorList>
    </citation>
    <scope>GENOME REANNOTATION</scope>
    <source>
        <strain evidence="1">A17</strain>
        <strain evidence="2 3">cv. Jemalong A17</strain>
    </source>
</reference>
<accession>A0A072V5H2</accession>
<evidence type="ECO:0000313" key="2">
    <source>
        <dbReference type="EnsemblPlants" id="KEH33420"/>
    </source>
</evidence>
<evidence type="ECO:0000313" key="1">
    <source>
        <dbReference type="EMBL" id="KEH33420.1"/>
    </source>
</evidence>
<gene>
    <name evidence="1" type="ordered locus">MTR_3g035335</name>
</gene>
<reference evidence="1 3" key="1">
    <citation type="journal article" date="2011" name="Nature">
        <title>The Medicago genome provides insight into the evolution of rhizobial symbioses.</title>
        <authorList>
            <person name="Young N.D."/>
            <person name="Debelle F."/>
            <person name="Oldroyd G.E."/>
            <person name="Geurts R."/>
            <person name="Cannon S.B."/>
            <person name="Udvardi M.K."/>
            <person name="Benedito V.A."/>
            <person name="Mayer K.F."/>
            <person name="Gouzy J."/>
            <person name="Schoof H."/>
            <person name="Van de Peer Y."/>
            <person name="Proost S."/>
            <person name="Cook D.R."/>
            <person name="Meyers B.C."/>
            <person name="Spannagl M."/>
            <person name="Cheung F."/>
            <person name="De Mita S."/>
            <person name="Krishnakumar V."/>
            <person name="Gundlach H."/>
            <person name="Zhou S."/>
            <person name="Mudge J."/>
            <person name="Bharti A.K."/>
            <person name="Murray J.D."/>
            <person name="Naoumkina M.A."/>
            <person name="Rosen B."/>
            <person name="Silverstein K.A."/>
            <person name="Tang H."/>
            <person name="Rombauts S."/>
            <person name="Zhao P.X."/>
            <person name="Zhou P."/>
            <person name="Barbe V."/>
            <person name="Bardou P."/>
            <person name="Bechner M."/>
            <person name="Bellec A."/>
            <person name="Berger A."/>
            <person name="Berges H."/>
            <person name="Bidwell S."/>
            <person name="Bisseling T."/>
            <person name="Choisne N."/>
            <person name="Couloux A."/>
            <person name="Denny R."/>
            <person name="Deshpande S."/>
            <person name="Dai X."/>
            <person name="Doyle J.J."/>
            <person name="Dudez A.M."/>
            <person name="Farmer A.D."/>
            <person name="Fouteau S."/>
            <person name="Franken C."/>
            <person name="Gibelin C."/>
            <person name="Gish J."/>
            <person name="Goldstein S."/>
            <person name="Gonzalez A.J."/>
            <person name="Green P.J."/>
            <person name="Hallab A."/>
            <person name="Hartog M."/>
            <person name="Hua A."/>
            <person name="Humphray S.J."/>
            <person name="Jeong D.H."/>
            <person name="Jing Y."/>
            <person name="Jocker A."/>
            <person name="Kenton S.M."/>
            <person name="Kim D.J."/>
            <person name="Klee K."/>
            <person name="Lai H."/>
            <person name="Lang C."/>
            <person name="Lin S."/>
            <person name="Macmil S.L."/>
            <person name="Magdelenat G."/>
            <person name="Matthews L."/>
            <person name="McCorrison J."/>
            <person name="Monaghan E.L."/>
            <person name="Mun J.H."/>
            <person name="Najar F.Z."/>
            <person name="Nicholson C."/>
            <person name="Noirot C."/>
            <person name="O'Bleness M."/>
            <person name="Paule C.R."/>
            <person name="Poulain J."/>
            <person name="Prion F."/>
            <person name="Qin B."/>
            <person name="Qu C."/>
            <person name="Retzel E.F."/>
            <person name="Riddle C."/>
            <person name="Sallet E."/>
            <person name="Samain S."/>
            <person name="Samson N."/>
            <person name="Sanders I."/>
            <person name="Saurat O."/>
            <person name="Scarpelli C."/>
            <person name="Schiex T."/>
            <person name="Segurens B."/>
            <person name="Severin A.J."/>
            <person name="Sherrier D.J."/>
            <person name="Shi R."/>
            <person name="Sims S."/>
            <person name="Singer S.R."/>
            <person name="Sinharoy S."/>
            <person name="Sterck L."/>
            <person name="Viollet A."/>
            <person name="Wang B.B."/>
            <person name="Wang K."/>
            <person name="Wang M."/>
            <person name="Wang X."/>
            <person name="Warfsmann J."/>
            <person name="Weissenbach J."/>
            <person name="White D.D."/>
            <person name="White J.D."/>
            <person name="Wiley G.B."/>
            <person name="Wincker P."/>
            <person name="Xing Y."/>
            <person name="Yang L."/>
            <person name="Yao Z."/>
            <person name="Ying F."/>
            <person name="Zhai J."/>
            <person name="Zhou L."/>
            <person name="Zuber A."/>
            <person name="Denarie J."/>
            <person name="Dixon R.A."/>
            <person name="May G.D."/>
            <person name="Schwartz D.C."/>
            <person name="Rogers J."/>
            <person name="Quetier F."/>
            <person name="Town C.D."/>
            <person name="Roe B.A."/>
        </authorList>
    </citation>
    <scope>NUCLEOTIDE SEQUENCE [LARGE SCALE GENOMIC DNA]</scope>
    <source>
        <strain evidence="1">A17</strain>
        <strain evidence="2 3">cv. Jemalong A17</strain>
    </source>
</reference>
<dbReference type="HOGENOM" id="CLU_108215_0_0_1"/>